<comment type="similarity">
    <text evidence="3">Belongs to the HARBI1 family.</text>
</comment>
<dbReference type="InterPro" id="IPR045249">
    <property type="entry name" value="HARBI1-like"/>
</dbReference>
<dbReference type="PANTHER" id="PTHR22930">
    <property type="match status" value="1"/>
</dbReference>
<comment type="subcellular location">
    <subcellularLocation>
        <location evidence="2">Nucleus</location>
    </subcellularLocation>
</comment>
<dbReference type="Pfam" id="PF13359">
    <property type="entry name" value="DDE_Tnp_4"/>
    <property type="match status" value="1"/>
</dbReference>
<evidence type="ECO:0000256" key="2">
    <source>
        <dbReference type="ARBA" id="ARBA00004123"/>
    </source>
</evidence>
<keyword evidence="4" id="KW-0540">Nuclease</keyword>
<dbReference type="FunCoup" id="A0A6P9AH68">
    <property type="interactions" value="1"/>
</dbReference>
<evidence type="ECO:0000256" key="4">
    <source>
        <dbReference type="ARBA" id="ARBA00022722"/>
    </source>
</evidence>
<accession>A0A6P9AH68</accession>
<keyword evidence="5" id="KW-0479">Metal-binding</keyword>
<keyword evidence="7" id="KW-0539">Nucleus</keyword>
<evidence type="ECO:0000256" key="1">
    <source>
        <dbReference type="ARBA" id="ARBA00001968"/>
    </source>
</evidence>
<evidence type="ECO:0000259" key="8">
    <source>
        <dbReference type="Pfam" id="PF13359"/>
    </source>
</evidence>
<evidence type="ECO:0000256" key="3">
    <source>
        <dbReference type="ARBA" id="ARBA00006958"/>
    </source>
</evidence>
<keyword evidence="6" id="KW-0378">Hydrolase</keyword>
<dbReference type="OrthoDB" id="6627079at2759"/>
<dbReference type="GeneID" id="117654325"/>
<evidence type="ECO:0000256" key="5">
    <source>
        <dbReference type="ARBA" id="ARBA00022723"/>
    </source>
</evidence>
<dbReference type="InParanoid" id="A0A6P9AH68"/>
<keyword evidence="9" id="KW-1185">Reference proteome</keyword>
<dbReference type="PANTHER" id="PTHR22930:SF269">
    <property type="entry name" value="NUCLEASE HARBI1-LIKE PROTEIN"/>
    <property type="match status" value="1"/>
</dbReference>
<organism evidence="10">
    <name type="scientific">Thrips palmi</name>
    <name type="common">Melon thrips</name>
    <dbReference type="NCBI Taxonomy" id="161013"/>
    <lineage>
        <taxon>Eukaryota</taxon>
        <taxon>Metazoa</taxon>
        <taxon>Ecdysozoa</taxon>
        <taxon>Arthropoda</taxon>
        <taxon>Hexapoda</taxon>
        <taxon>Insecta</taxon>
        <taxon>Pterygota</taxon>
        <taxon>Neoptera</taxon>
        <taxon>Paraneoptera</taxon>
        <taxon>Thysanoptera</taxon>
        <taxon>Terebrantia</taxon>
        <taxon>Thripoidea</taxon>
        <taxon>Thripidae</taxon>
        <taxon>Thrips</taxon>
    </lineage>
</organism>
<feature type="domain" description="DDE Tnp4" evidence="8">
    <location>
        <begin position="178"/>
        <end position="343"/>
    </location>
</feature>
<evidence type="ECO:0000256" key="6">
    <source>
        <dbReference type="ARBA" id="ARBA00022801"/>
    </source>
</evidence>
<evidence type="ECO:0000256" key="7">
    <source>
        <dbReference type="ARBA" id="ARBA00023242"/>
    </source>
</evidence>
<dbReference type="AlphaFoldDB" id="A0A6P9AH68"/>
<evidence type="ECO:0000313" key="10">
    <source>
        <dbReference type="RefSeq" id="XP_034256795.1"/>
    </source>
</evidence>
<gene>
    <name evidence="10" type="primary">LOC117654325</name>
</gene>
<dbReference type="GO" id="GO:0046872">
    <property type="term" value="F:metal ion binding"/>
    <property type="evidence" value="ECO:0007669"/>
    <property type="project" value="UniProtKB-KW"/>
</dbReference>
<protein>
    <submittedName>
        <fullName evidence="10">Protein ALP1-like</fullName>
    </submittedName>
</protein>
<name>A0A6P9AH68_THRPL</name>
<proteinExistence type="inferred from homology"/>
<dbReference type="GO" id="GO:0004518">
    <property type="term" value="F:nuclease activity"/>
    <property type="evidence" value="ECO:0007669"/>
    <property type="project" value="UniProtKB-KW"/>
</dbReference>
<dbReference type="GO" id="GO:0016787">
    <property type="term" value="F:hydrolase activity"/>
    <property type="evidence" value="ECO:0007669"/>
    <property type="project" value="UniProtKB-KW"/>
</dbReference>
<evidence type="ECO:0000313" key="9">
    <source>
        <dbReference type="Proteomes" id="UP000515158"/>
    </source>
</evidence>
<dbReference type="InterPro" id="IPR027806">
    <property type="entry name" value="HARBI1_dom"/>
</dbReference>
<dbReference type="GO" id="GO:0005634">
    <property type="term" value="C:nucleus"/>
    <property type="evidence" value="ECO:0007669"/>
    <property type="project" value="UniProtKB-SubCell"/>
</dbReference>
<dbReference type="KEGG" id="tpal:117654325"/>
<dbReference type="RefSeq" id="XP_034256795.1">
    <property type="nucleotide sequence ID" value="XM_034400904.1"/>
</dbReference>
<dbReference type="Proteomes" id="UP000515158">
    <property type="component" value="Unplaced"/>
</dbReference>
<sequence>MNRDRALVHIVLAYQNMLNNQAAYFRLMTRRPRRRWWVRPVNRRGNEHDFFNNVIREIYETDHEEFFRLFRMQPDQFRHLVRLVEPFLTKRSIRTPLPTTLRVAVTLMFLAHGDSAVSKHFEFRIGTSTVHKVINETCKAIWDALQPIFLKHPSKDEWKNISKRFEERWQFPNCLGAIDGRHMEIQCPPCTGTEYYNYKGFFSIVLLATCDADHKFTWIDIGQYDSISDGGVWSNTEFAQDLENGEADLPDPKPLPLTTAPPFPYVFVGDAAFPLSTFMMRPYPKKNLTAEQRIFNYRLSRARLTIENTFGILCAQWKILHKPLSMKVENAENLFKALVCLHNFVMSAEEAVPHGDRRYCGPRHLNVMEPDGSVTAGEWQLHQSQHFRQLGRVGANYAGSVPRGQREFLKMYFNSDVGEL</sequence>
<reference evidence="10" key="1">
    <citation type="submission" date="2025-08" db="UniProtKB">
        <authorList>
            <consortium name="RefSeq"/>
        </authorList>
    </citation>
    <scope>IDENTIFICATION</scope>
    <source>
        <tissue evidence="10">Total insect</tissue>
    </source>
</reference>
<comment type="cofactor">
    <cofactor evidence="1">
        <name>a divalent metal cation</name>
        <dbReference type="ChEBI" id="CHEBI:60240"/>
    </cofactor>
</comment>